<keyword evidence="1" id="KW-1133">Transmembrane helix</keyword>
<keyword evidence="1" id="KW-0812">Transmembrane</keyword>
<organism evidence="3 4">
    <name type="scientific">Rugamonas aquatica</name>
    <dbReference type="NCBI Taxonomy" id="2743357"/>
    <lineage>
        <taxon>Bacteria</taxon>
        <taxon>Pseudomonadati</taxon>
        <taxon>Pseudomonadota</taxon>
        <taxon>Betaproteobacteria</taxon>
        <taxon>Burkholderiales</taxon>
        <taxon>Oxalobacteraceae</taxon>
        <taxon>Telluria group</taxon>
        <taxon>Rugamonas</taxon>
    </lineage>
</organism>
<feature type="transmembrane region" description="Helical" evidence="1">
    <location>
        <begin position="42"/>
        <end position="65"/>
    </location>
</feature>
<dbReference type="GO" id="GO:0016747">
    <property type="term" value="F:acyltransferase activity, transferring groups other than amino-acyl groups"/>
    <property type="evidence" value="ECO:0007669"/>
    <property type="project" value="InterPro"/>
</dbReference>
<evidence type="ECO:0000313" key="3">
    <source>
        <dbReference type="EMBL" id="MQA39860.1"/>
    </source>
</evidence>
<keyword evidence="4" id="KW-1185">Reference proteome</keyword>
<feature type="transmembrane region" description="Helical" evidence="1">
    <location>
        <begin position="234"/>
        <end position="251"/>
    </location>
</feature>
<accession>A0A6A7N4H2</accession>
<feature type="transmembrane region" description="Helical" evidence="1">
    <location>
        <begin position="165"/>
        <end position="186"/>
    </location>
</feature>
<feature type="domain" description="Acyltransferase 3" evidence="2">
    <location>
        <begin position="8"/>
        <end position="340"/>
    </location>
</feature>
<feature type="transmembrane region" description="Helical" evidence="1">
    <location>
        <begin position="12"/>
        <end position="30"/>
    </location>
</feature>
<dbReference type="Pfam" id="PF01757">
    <property type="entry name" value="Acyl_transf_3"/>
    <property type="match status" value="1"/>
</dbReference>
<dbReference type="Proteomes" id="UP000440498">
    <property type="component" value="Unassembled WGS sequence"/>
</dbReference>
<dbReference type="PANTHER" id="PTHR23028:SF131">
    <property type="entry name" value="BLR2367 PROTEIN"/>
    <property type="match status" value="1"/>
</dbReference>
<sequence>MNQEKNLHWVQLLRGVAALLVVLTHSRYALLGTPSWPLADQLLTPGAMGVDLFFIISGFIMYYSTAGSAGGAGEALRFLIKRFARVWPAYAIATLAAAYVLNGGFSYFDSAANRLTFLRTLAMVPADPHQAPYFGLTLVVAWTLEFEMYFYLIFAASMLFKRLRWFVLASWVLLTVILLPLGHAGLSMEVNRDHGFTARYMSIVTSPFVLEFLIGVMIGWAHRQPWLRIPGRQMPWHALGLSLSFVIFAIYSRAVEGHGPTHYGWPLALLVLVMALASKTVQIRTPALWLWMGSISYSLYLTHPVAQGLELKALQMNGLNSLWSNCWSIQLSIACALSVAALSHRYLEQGLSNKVRNVLLRLVTRRVEAPTPVAPAQAIKRRA</sequence>
<keyword evidence="3" id="KW-0808">Transferase</keyword>
<evidence type="ECO:0000256" key="1">
    <source>
        <dbReference type="SAM" id="Phobius"/>
    </source>
</evidence>
<dbReference type="AlphaFoldDB" id="A0A6A7N4H2"/>
<feature type="transmembrane region" description="Helical" evidence="1">
    <location>
        <begin position="263"/>
        <end position="281"/>
    </location>
</feature>
<keyword evidence="1" id="KW-0472">Membrane</keyword>
<feature type="transmembrane region" description="Helical" evidence="1">
    <location>
        <begin position="86"/>
        <end position="108"/>
    </location>
</feature>
<name>A0A6A7N4H2_9BURK</name>
<keyword evidence="3" id="KW-0012">Acyltransferase</keyword>
<gene>
    <name evidence="3" type="ORF">GEV02_17045</name>
</gene>
<feature type="transmembrane region" description="Helical" evidence="1">
    <location>
        <begin position="133"/>
        <end position="153"/>
    </location>
</feature>
<dbReference type="InterPro" id="IPR002656">
    <property type="entry name" value="Acyl_transf_3_dom"/>
</dbReference>
<proteinExistence type="predicted"/>
<dbReference type="EMBL" id="WHUG01000006">
    <property type="protein sequence ID" value="MQA39860.1"/>
    <property type="molecule type" value="Genomic_DNA"/>
</dbReference>
<evidence type="ECO:0000313" key="4">
    <source>
        <dbReference type="Proteomes" id="UP000440498"/>
    </source>
</evidence>
<dbReference type="InterPro" id="IPR050879">
    <property type="entry name" value="Acyltransferase_3"/>
</dbReference>
<dbReference type="RefSeq" id="WP_152839111.1">
    <property type="nucleotide sequence ID" value="NZ_WHUG01000006.1"/>
</dbReference>
<dbReference type="GO" id="GO:0016020">
    <property type="term" value="C:membrane"/>
    <property type="evidence" value="ECO:0007669"/>
    <property type="project" value="TreeGrafter"/>
</dbReference>
<reference evidence="3 4" key="1">
    <citation type="submission" date="2019-10" db="EMBL/GenBank/DDBJ databases">
        <title>Two novel species isolated from a subtropical stream in China.</title>
        <authorList>
            <person name="Lu H."/>
        </authorList>
    </citation>
    <scope>NUCLEOTIDE SEQUENCE [LARGE SCALE GENOMIC DNA]</scope>
    <source>
        <strain evidence="3 4">FT29W</strain>
    </source>
</reference>
<feature type="transmembrane region" description="Helical" evidence="1">
    <location>
        <begin position="198"/>
        <end position="222"/>
    </location>
</feature>
<dbReference type="GO" id="GO:0000271">
    <property type="term" value="P:polysaccharide biosynthetic process"/>
    <property type="evidence" value="ECO:0007669"/>
    <property type="project" value="TreeGrafter"/>
</dbReference>
<dbReference type="PANTHER" id="PTHR23028">
    <property type="entry name" value="ACETYLTRANSFERASE"/>
    <property type="match status" value="1"/>
</dbReference>
<comment type="caution">
    <text evidence="3">The sequence shown here is derived from an EMBL/GenBank/DDBJ whole genome shotgun (WGS) entry which is preliminary data.</text>
</comment>
<evidence type="ECO:0000259" key="2">
    <source>
        <dbReference type="Pfam" id="PF01757"/>
    </source>
</evidence>
<protein>
    <submittedName>
        <fullName evidence="3">Acyltransferase family protein</fullName>
    </submittedName>
</protein>